<sequence length="142" mass="15994">MARLDRQTLHLINYQFRQVVRDDGHVPSVANERRARQGFGCKTSFAALTVSSNCSPMSAKAGWLIPPVSWAFTLDVVLWLPSAQIQRSFGQARRLSRVSLTTIPMKSFVKPSLLHGEPCFPVAVIWSRKLPWMQMRGTARLA</sequence>
<gene>
    <name evidence="1" type="ORF">HZZ13_13970</name>
</gene>
<dbReference type="EMBL" id="JACCHP010000008">
    <property type="protein sequence ID" value="MBH5398887.1"/>
    <property type="molecule type" value="Genomic_DNA"/>
</dbReference>
<evidence type="ECO:0000313" key="2">
    <source>
        <dbReference type="Proteomes" id="UP000807370"/>
    </source>
</evidence>
<protein>
    <submittedName>
        <fullName evidence="1">Uncharacterized protein</fullName>
    </submittedName>
</protein>
<keyword evidence="2" id="KW-1185">Reference proteome</keyword>
<dbReference type="Proteomes" id="UP000807370">
    <property type="component" value="Unassembled WGS sequence"/>
</dbReference>
<evidence type="ECO:0000313" key="1">
    <source>
        <dbReference type="EMBL" id="MBH5398887.1"/>
    </source>
</evidence>
<dbReference type="RefSeq" id="WP_197960165.1">
    <property type="nucleotide sequence ID" value="NZ_JACCHP010000008.1"/>
</dbReference>
<reference evidence="1 2" key="1">
    <citation type="submission" date="2020-07" db="EMBL/GenBank/DDBJ databases">
        <title>Bradyrhizobium diversity isolated from nodules of indigenous legumes of Western Australia.</title>
        <authorList>
            <person name="Klepa M.S."/>
        </authorList>
    </citation>
    <scope>NUCLEOTIDE SEQUENCE [LARGE SCALE GENOMIC DNA]</scope>
    <source>
        <strain evidence="1 2">CNPSo 4010</strain>
    </source>
</reference>
<proteinExistence type="predicted"/>
<organism evidence="1 2">
    <name type="scientific">Bradyrhizobium agreste</name>
    <dbReference type="NCBI Taxonomy" id="2751811"/>
    <lineage>
        <taxon>Bacteria</taxon>
        <taxon>Pseudomonadati</taxon>
        <taxon>Pseudomonadota</taxon>
        <taxon>Alphaproteobacteria</taxon>
        <taxon>Hyphomicrobiales</taxon>
        <taxon>Nitrobacteraceae</taxon>
        <taxon>Bradyrhizobium</taxon>
    </lineage>
</organism>
<name>A0ABS0PNV6_9BRAD</name>
<accession>A0ABS0PNV6</accession>
<comment type="caution">
    <text evidence="1">The sequence shown here is derived from an EMBL/GenBank/DDBJ whole genome shotgun (WGS) entry which is preliminary data.</text>
</comment>